<keyword evidence="2" id="KW-0732">Signal</keyword>
<dbReference type="AlphaFoldDB" id="A0A5J5GER5"/>
<evidence type="ECO:0000313" key="4">
    <source>
        <dbReference type="EMBL" id="KAA9006581.1"/>
    </source>
</evidence>
<evidence type="ECO:0000313" key="5">
    <source>
        <dbReference type="Proteomes" id="UP000367750"/>
    </source>
</evidence>
<dbReference type="Pfam" id="PF15902">
    <property type="entry name" value="Sortilin-Vps10"/>
    <property type="match status" value="1"/>
</dbReference>
<dbReference type="PANTHER" id="PTHR47199:SF2">
    <property type="entry name" value="PHOTOSYSTEM II STABILITY_ASSEMBLY FACTOR HCF136, CHLOROPLASTIC"/>
    <property type="match status" value="1"/>
</dbReference>
<comment type="caution">
    <text evidence="4">The sequence shown here is derived from an EMBL/GenBank/DDBJ whole genome shotgun (WGS) entry which is preliminary data.</text>
</comment>
<dbReference type="PANTHER" id="PTHR47199">
    <property type="entry name" value="PHOTOSYSTEM II STABILITY/ASSEMBLY FACTOR HCF136, CHLOROPLASTIC"/>
    <property type="match status" value="1"/>
</dbReference>
<evidence type="ECO:0000259" key="3">
    <source>
        <dbReference type="Pfam" id="PF15902"/>
    </source>
</evidence>
<dbReference type="InterPro" id="IPR015943">
    <property type="entry name" value="WD40/YVTN_repeat-like_dom_sf"/>
</dbReference>
<name>A0A5J5GER5_9BACL</name>
<feature type="signal peptide" evidence="2">
    <location>
        <begin position="1"/>
        <end position="33"/>
    </location>
</feature>
<evidence type="ECO:0000256" key="1">
    <source>
        <dbReference type="ARBA" id="ARBA00022737"/>
    </source>
</evidence>
<sequence>MKVKRQSNFWIRTLPALLAVLLLAACSSSPAPRASLPPQPTEPPEEGQTITLITPDAGNLDNTNTKKYQIQTRLTDFYLMNGKEGIAWGITKNALRMYMTRDNGQTWTNISPAATVQFTANPVYGQDIFFADSRHGWIVRTGSGITETIVLHTSDGGQSWKISALNPSSRIAAIYFDSSAHGWLMTTWDNTENRESKALYVTGDGGATWETIMQNEQYTPHSDQPPLPITGVSRGMVFRDRFNGLVSMQFGEEVRLFVTGDGGVSWKAADTLPQPAALKTCSKLMAGSPQFFTETTGWLPVSCEADVGAEVTQHGYFTADGGVSWKYADFSLPGRSDPNRGIPPTFLNTRIGWWLNGDLLYWTGNQGQAWRALPASSVLQAKLKEYPEVVKLQFIDEKTGWLLIQRTEAKRSILLQTINGGVTWKVM</sequence>
<reference evidence="4 5" key="1">
    <citation type="submission" date="2019-09" db="EMBL/GenBank/DDBJ databases">
        <title>Bacillus ochoae sp. nov., Paenibacillus whitsoniae sp. nov., Paenibacillus spiritus sp. nov. Isolated from the Mars Exploration Rover during spacecraft assembly.</title>
        <authorList>
            <person name="Seuylemezian A."/>
            <person name="Vaishampayan P."/>
        </authorList>
    </citation>
    <scope>NUCLEOTIDE SEQUENCE [LARGE SCALE GENOMIC DNA]</scope>
    <source>
        <strain evidence="4 5">MER_111</strain>
    </source>
</reference>
<feature type="chain" id="PRO_5023891915" description="Sortilin N-terminal domain-containing protein" evidence="2">
    <location>
        <begin position="34"/>
        <end position="427"/>
    </location>
</feature>
<dbReference type="Proteomes" id="UP000367750">
    <property type="component" value="Unassembled WGS sequence"/>
</dbReference>
<proteinExistence type="predicted"/>
<organism evidence="4 5">
    <name type="scientific">Paenibacillus spiritus</name>
    <dbReference type="NCBI Taxonomy" id="2496557"/>
    <lineage>
        <taxon>Bacteria</taxon>
        <taxon>Bacillati</taxon>
        <taxon>Bacillota</taxon>
        <taxon>Bacilli</taxon>
        <taxon>Bacillales</taxon>
        <taxon>Paenibacillaceae</taxon>
        <taxon>Paenibacillus</taxon>
    </lineage>
</organism>
<dbReference type="SUPFAM" id="SSF110296">
    <property type="entry name" value="Oligoxyloglucan reducing end-specific cellobiohydrolase"/>
    <property type="match status" value="2"/>
</dbReference>
<dbReference type="RefSeq" id="WP_150457411.1">
    <property type="nucleotide sequence ID" value="NZ_VYKK01000005.1"/>
</dbReference>
<dbReference type="CDD" id="cd15482">
    <property type="entry name" value="Sialidase_non-viral"/>
    <property type="match status" value="1"/>
</dbReference>
<dbReference type="EMBL" id="VYKK01000005">
    <property type="protein sequence ID" value="KAA9006581.1"/>
    <property type="molecule type" value="Genomic_DNA"/>
</dbReference>
<keyword evidence="5" id="KW-1185">Reference proteome</keyword>
<dbReference type="Gene3D" id="2.130.10.10">
    <property type="entry name" value="YVTN repeat-like/Quinoprotein amine dehydrogenase"/>
    <property type="match status" value="1"/>
</dbReference>
<keyword evidence="1" id="KW-0677">Repeat</keyword>
<evidence type="ECO:0000256" key="2">
    <source>
        <dbReference type="SAM" id="SignalP"/>
    </source>
</evidence>
<feature type="domain" description="Sortilin N-terminal" evidence="3">
    <location>
        <begin position="97"/>
        <end position="216"/>
    </location>
</feature>
<accession>A0A5J5GER5</accession>
<dbReference type="InterPro" id="IPR031778">
    <property type="entry name" value="Sortilin_N"/>
</dbReference>
<dbReference type="PROSITE" id="PS51257">
    <property type="entry name" value="PROKAR_LIPOPROTEIN"/>
    <property type="match status" value="1"/>
</dbReference>
<protein>
    <recommendedName>
        <fullName evidence="3">Sortilin N-terminal domain-containing protein</fullName>
    </recommendedName>
</protein>
<gene>
    <name evidence="4" type="ORF">F4V43_06460</name>
</gene>
<dbReference type="OrthoDB" id="501835at2"/>